<dbReference type="AlphaFoldDB" id="Q2J933"/>
<evidence type="ECO:0000313" key="6">
    <source>
        <dbReference type="EMBL" id="ABD12209.1"/>
    </source>
</evidence>
<dbReference type="HOGENOM" id="CLU_000022_69_2_11"/>
<dbReference type="FunFam" id="3.40.47.10:FF:000018">
    <property type="entry name" value="3-oxoacyl-[acyl-carrier-protein] synthase 2"/>
    <property type="match status" value="1"/>
</dbReference>
<dbReference type="OrthoDB" id="9808669at2"/>
<dbReference type="InterPro" id="IPR018201">
    <property type="entry name" value="Ketoacyl_synth_AS"/>
</dbReference>
<accession>Q2J933</accession>
<dbReference type="GO" id="GO:0030497">
    <property type="term" value="P:fatty acid elongation"/>
    <property type="evidence" value="ECO:0007669"/>
    <property type="project" value="UniProtKB-ARBA"/>
</dbReference>
<keyword evidence="2 4" id="KW-0808">Transferase</keyword>
<dbReference type="PANTHER" id="PTHR11712">
    <property type="entry name" value="POLYKETIDE SYNTHASE-RELATED"/>
    <property type="match status" value="1"/>
</dbReference>
<dbReference type="SUPFAM" id="SSF53901">
    <property type="entry name" value="Thiolase-like"/>
    <property type="match status" value="2"/>
</dbReference>
<dbReference type="InterPro" id="IPR016039">
    <property type="entry name" value="Thiolase-like"/>
</dbReference>
<dbReference type="KEGG" id="fra:Francci3_2851"/>
<evidence type="ECO:0000256" key="3">
    <source>
        <dbReference type="ARBA" id="ARBA00023315"/>
    </source>
</evidence>
<dbReference type="Proteomes" id="UP000001937">
    <property type="component" value="Chromosome"/>
</dbReference>
<dbReference type="Pfam" id="PF00109">
    <property type="entry name" value="ketoacyl-synt"/>
    <property type="match status" value="1"/>
</dbReference>
<dbReference type="InterPro" id="IPR020841">
    <property type="entry name" value="PKS_Beta-ketoAc_synthase_dom"/>
</dbReference>
<keyword evidence="7" id="KW-1185">Reference proteome</keyword>
<evidence type="ECO:0000313" key="7">
    <source>
        <dbReference type="Proteomes" id="UP000001937"/>
    </source>
</evidence>
<evidence type="ECO:0000256" key="2">
    <source>
        <dbReference type="ARBA" id="ARBA00022679"/>
    </source>
</evidence>
<sequence>MSGPRRTAVTGIGVVAPGGVNRKEFWTLLTDGRTATRRLSFFDPTQFRSQVAAECDFDPAAAGLTAREIARNDRFAQFALAAALEAVEDSGLDLRGGGDGSGDGGDGGDGPIVGVSIGSAVGATTRLENEYVEVSDSGRDWEVDPRYASSFLYHAMVPSCLATELACRFGAHGPAFVVSTGCTSGIDAVGYGHQLIVDGEADIVIAGASDAPISPISMASFDAIRATTARNDDPEHASRPFDASRDGFVMGEGCAVLILEELTAARSRGAHIYCEVGGYASRSNAFHMTGLRPDGVEMAEAIRVAMDAARVGADDIDYINAHGSGTKQNDRHETAAFKRSLGQRAYDIPVSSIKSMIGHSLGAIGSIEIAACALAIENDVIPPTANWTTRDPECDLDYVPNIARDHTVDVALSVGSGFGGFQSAIVLAAPTR</sequence>
<dbReference type="EC" id="2.3.1.41" evidence="6"/>
<organism evidence="6 7">
    <name type="scientific">Frankia casuarinae (strain DSM 45818 / CECT 9043 / HFP020203 / CcI3)</name>
    <dbReference type="NCBI Taxonomy" id="106370"/>
    <lineage>
        <taxon>Bacteria</taxon>
        <taxon>Bacillati</taxon>
        <taxon>Actinomycetota</taxon>
        <taxon>Actinomycetes</taxon>
        <taxon>Frankiales</taxon>
        <taxon>Frankiaceae</taxon>
        <taxon>Frankia</taxon>
    </lineage>
</organism>
<dbReference type="PhylomeDB" id="Q2J933"/>
<dbReference type="GO" id="GO:0005829">
    <property type="term" value="C:cytosol"/>
    <property type="evidence" value="ECO:0007669"/>
    <property type="project" value="TreeGrafter"/>
</dbReference>
<comment type="similarity">
    <text evidence="1 4">Belongs to the thiolase-like superfamily. Beta-ketoacyl-ACP synthases family.</text>
</comment>
<dbReference type="Gene3D" id="3.40.47.10">
    <property type="match status" value="2"/>
</dbReference>
<dbReference type="eggNOG" id="COG0304">
    <property type="taxonomic scope" value="Bacteria"/>
</dbReference>
<dbReference type="CDD" id="cd00834">
    <property type="entry name" value="KAS_I_II"/>
    <property type="match status" value="1"/>
</dbReference>
<dbReference type="Pfam" id="PF02801">
    <property type="entry name" value="Ketoacyl-synt_C"/>
    <property type="match status" value="1"/>
</dbReference>
<feature type="domain" description="Ketosynthase family 3 (KS3)" evidence="5">
    <location>
        <begin position="4"/>
        <end position="429"/>
    </location>
</feature>
<dbReference type="NCBIfam" id="NF005589">
    <property type="entry name" value="PRK07314.1"/>
    <property type="match status" value="1"/>
</dbReference>
<dbReference type="GO" id="GO:0004315">
    <property type="term" value="F:3-oxoacyl-[acyl-carrier-protein] synthase activity"/>
    <property type="evidence" value="ECO:0007669"/>
    <property type="project" value="UniProtKB-EC"/>
</dbReference>
<evidence type="ECO:0000256" key="1">
    <source>
        <dbReference type="ARBA" id="ARBA00008467"/>
    </source>
</evidence>
<gene>
    <name evidence="6" type="ordered locus">Francci3_2851</name>
</gene>
<proteinExistence type="inferred from homology"/>
<dbReference type="RefSeq" id="WP_011437238.1">
    <property type="nucleotide sequence ID" value="NC_007777.1"/>
</dbReference>
<evidence type="ECO:0000256" key="4">
    <source>
        <dbReference type="RuleBase" id="RU003694"/>
    </source>
</evidence>
<keyword evidence="3 6" id="KW-0012">Acyltransferase</keyword>
<dbReference type="InterPro" id="IPR014031">
    <property type="entry name" value="Ketoacyl_synth_C"/>
</dbReference>
<dbReference type="PROSITE" id="PS00606">
    <property type="entry name" value="KS3_1"/>
    <property type="match status" value="1"/>
</dbReference>
<dbReference type="STRING" id="106370.Francci3_2851"/>
<protein>
    <submittedName>
        <fullName evidence="6">3-oxoacyl-[acyl-carrier-protein] synthase II</fullName>
        <ecNumber evidence="6">2.3.1.41</ecNumber>
    </submittedName>
</protein>
<dbReference type="SMART" id="SM00825">
    <property type="entry name" value="PKS_KS"/>
    <property type="match status" value="1"/>
</dbReference>
<dbReference type="FunFam" id="3.40.47.10:FF:000029">
    <property type="entry name" value="3-oxoacyl-[acyl-carrier-protein] synthase 1"/>
    <property type="match status" value="1"/>
</dbReference>
<dbReference type="InterPro" id="IPR014030">
    <property type="entry name" value="Ketoacyl_synth_N"/>
</dbReference>
<dbReference type="PANTHER" id="PTHR11712:SF336">
    <property type="entry name" value="3-OXOACYL-[ACYL-CARRIER-PROTEIN] SYNTHASE, MITOCHONDRIAL"/>
    <property type="match status" value="1"/>
</dbReference>
<dbReference type="InterPro" id="IPR000794">
    <property type="entry name" value="Beta-ketoacyl_synthase"/>
</dbReference>
<dbReference type="EMBL" id="CP000249">
    <property type="protein sequence ID" value="ABD12209.1"/>
    <property type="molecule type" value="Genomic_DNA"/>
</dbReference>
<name>Q2J933_FRACC</name>
<reference evidence="6 7" key="1">
    <citation type="journal article" date="2007" name="Genome Res.">
        <title>Genome characteristics of facultatively symbiotic Frankia sp. strains reflect host range and host plant biogeography.</title>
        <authorList>
            <person name="Normand P."/>
            <person name="Lapierre P."/>
            <person name="Tisa L.S."/>
            <person name="Gogarten J.P."/>
            <person name="Alloisio N."/>
            <person name="Bagnarol E."/>
            <person name="Bassi C.A."/>
            <person name="Berry A.M."/>
            <person name="Bickhart D.M."/>
            <person name="Choisne N."/>
            <person name="Couloux A."/>
            <person name="Cournoyer B."/>
            <person name="Cruveiller S."/>
            <person name="Daubin V."/>
            <person name="Demange N."/>
            <person name="Francino M.P."/>
            <person name="Goltsman E."/>
            <person name="Huang Y."/>
            <person name="Kopp O.R."/>
            <person name="Labarre L."/>
            <person name="Lapidus A."/>
            <person name="Lavire C."/>
            <person name="Marechal J."/>
            <person name="Martinez M."/>
            <person name="Mastronunzio J.E."/>
            <person name="Mullin B.C."/>
            <person name="Niemann J."/>
            <person name="Pujic P."/>
            <person name="Rawnsley T."/>
            <person name="Rouy Z."/>
            <person name="Schenowitz C."/>
            <person name="Sellstedt A."/>
            <person name="Tavares F."/>
            <person name="Tomkins J.P."/>
            <person name="Vallenet D."/>
            <person name="Valverde C."/>
            <person name="Wall L.G."/>
            <person name="Wang Y."/>
            <person name="Medigue C."/>
            <person name="Benson D.R."/>
        </authorList>
    </citation>
    <scope>NUCLEOTIDE SEQUENCE [LARGE SCALE GENOMIC DNA]</scope>
    <source>
        <strain evidence="7">DSM 45818 / CECT 9043 / CcI3</strain>
    </source>
</reference>
<dbReference type="PROSITE" id="PS52004">
    <property type="entry name" value="KS3_2"/>
    <property type="match status" value="1"/>
</dbReference>
<evidence type="ECO:0000259" key="5">
    <source>
        <dbReference type="PROSITE" id="PS52004"/>
    </source>
</evidence>